<evidence type="ECO:0000256" key="1">
    <source>
        <dbReference type="SAM" id="Phobius"/>
    </source>
</evidence>
<feature type="transmembrane region" description="Helical" evidence="1">
    <location>
        <begin position="54"/>
        <end position="71"/>
    </location>
</feature>
<evidence type="ECO:0000313" key="2">
    <source>
        <dbReference type="EMBL" id="GHB47690.1"/>
    </source>
</evidence>
<feature type="transmembrane region" description="Helical" evidence="1">
    <location>
        <begin position="12"/>
        <end position="34"/>
    </location>
</feature>
<name>A0ABQ3END7_9HYPH</name>
<keyword evidence="1" id="KW-0812">Transmembrane</keyword>
<proteinExistence type="predicted"/>
<evidence type="ECO:0000313" key="3">
    <source>
        <dbReference type="Proteomes" id="UP000637980"/>
    </source>
</evidence>
<protein>
    <submittedName>
        <fullName evidence="2">Uncharacterized protein</fullName>
    </submittedName>
</protein>
<comment type="caution">
    <text evidence="2">The sequence shown here is derived from an EMBL/GenBank/DDBJ whole genome shotgun (WGS) entry which is preliminary data.</text>
</comment>
<keyword evidence="1" id="KW-1133">Transmembrane helix</keyword>
<keyword evidence="3" id="KW-1185">Reference proteome</keyword>
<organism evidence="2 3">
    <name type="scientific">Pseudovibrio japonicus</name>
    <dbReference type="NCBI Taxonomy" id="366534"/>
    <lineage>
        <taxon>Bacteria</taxon>
        <taxon>Pseudomonadati</taxon>
        <taxon>Pseudomonadota</taxon>
        <taxon>Alphaproteobacteria</taxon>
        <taxon>Hyphomicrobiales</taxon>
        <taxon>Stappiaceae</taxon>
        <taxon>Pseudovibrio</taxon>
    </lineage>
</organism>
<gene>
    <name evidence="2" type="ORF">GCM10007094_41220</name>
</gene>
<dbReference type="Proteomes" id="UP000637980">
    <property type="component" value="Unassembled WGS sequence"/>
</dbReference>
<reference evidence="3" key="1">
    <citation type="journal article" date="2019" name="Int. J. Syst. Evol. Microbiol.">
        <title>The Global Catalogue of Microorganisms (GCM) 10K type strain sequencing project: providing services to taxonomists for standard genome sequencing and annotation.</title>
        <authorList>
            <consortium name="The Broad Institute Genomics Platform"/>
            <consortium name="The Broad Institute Genome Sequencing Center for Infectious Disease"/>
            <person name="Wu L."/>
            <person name="Ma J."/>
        </authorList>
    </citation>
    <scope>NUCLEOTIDE SEQUENCE [LARGE SCALE GENOMIC DNA]</scope>
    <source>
        <strain evidence="3">KCTC 12861</strain>
    </source>
</reference>
<keyword evidence="1" id="KW-0472">Membrane</keyword>
<sequence>MIFAKLSRIAAYLCLIFGSSQVVLGLIGGSTANYEAFARRYLGTETTGEAIDRGLLAIGLAIVFGAIWEICSHLKQINDKST</sequence>
<dbReference type="RefSeq" id="WP_189438695.1">
    <property type="nucleotide sequence ID" value="NZ_BMXE01000010.1"/>
</dbReference>
<accession>A0ABQ3END7</accession>
<dbReference type="EMBL" id="BMXE01000010">
    <property type="protein sequence ID" value="GHB47690.1"/>
    <property type="molecule type" value="Genomic_DNA"/>
</dbReference>